<organism evidence="2 3">
    <name type="scientific">Cryobacterium sinapicolor</name>
    <dbReference type="NCBI Taxonomy" id="1259236"/>
    <lineage>
        <taxon>Bacteria</taxon>
        <taxon>Bacillati</taxon>
        <taxon>Actinomycetota</taxon>
        <taxon>Actinomycetes</taxon>
        <taxon>Micrococcales</taxon>
        <taxon>Microbacteriaceae</taxon>
        <taxon>Cryobacterium</taxon>
    </lineage>
</organism>
<evidence type="ECO:0000313" key="3">
    <source>
        <dbReference type="Proteomes" id="UP000297853"/>
    </source>
</evidence>
<evidence type="ECO:0000256" key="1">
    <source>
        <dbReference type="SAM" id="MobiDB-lite"/>
    </source>
</evidence>
<keyword evidence="3" id="KW-1185">Reference proteome</keyword>
<dbReference type="RefSeq" id="WP_134429293.1">
    <property type="nucleotide sequence ID" value="NZ_SOGQ01000033.1"/>
</dbReference>
<accession>A0ABY2J8N7</accession>
<dbReference type="Proteomes" id="UP000297853">
    <property type="component" value="Unassembled WGS sequence"/>
</dbReference>
<gene>
    <name evidence="2" type="ORF">E3T28_07115</name>
</gene>
<dbReference type="EMBL" id="SOGQ01000033">
    <property type="protein sequence ID" value="TFD01319.1"/>
    <property type="molecule type" value="Genomic_DNA"/>
</dbReference>
<reference evidence="2 3" key="1">
    <citation type="submission" date="2019-03" db="EMBL/GenBank/DDBJ databases">
        <title>Genomics of glacier-inhabiting Cryobacterium strains.</title>
        <authorList>
            <person name="Liu Q."/>
            <person name="Xin Y.-H."/>
        </authorList>
    </citation>
    <scope>NUCLEOTIDE SEQUENCE [LARGE SCALE GENOMIC DNA]</scope>
    <source>
        <strain evidence="2 3">TMT1-23-1</strain>
    </source>
</reference>
<feature type="region of interest" description="Disordered" evidence="1">
    <location>
        <begin position="31"/>
        <end position="53"/>
    </location>
</feature>
<comment type="caution">
    <text evidence="2">The sequence shown here is derived from an EMBL/GenBank/DDBJ whole genome shotgun (WGS) entry which is preliminary data.</text>
</comment>
<sequence>MFLTADELAVEQSAHSVGSVTVMQPSGHLELSDAERWGPPVGGRKKVRKGVSERPLDVSATHLREEWRARFREVSALRLHPRYGSFDPRFVVERDSYVGRVKIERFGTVRREMLILIDFDDP</sequence>
<name>A0ABY2J8N7_9MICO</name>
<protein>
    <submittedName>
        <fullName evidence="2">Uncharacterized protein</fullName>
    </submittedName>
</protein>
<evidence type="ECO:0000313" key="2">
    <source>
        <dbReference type="EMBL" id="TFD01319.1"/>
    </source>
</evidence>
<proteinExistence type="predicted"/>